<gene>
    <name evidence="1" type="ORF">FMM80_02030</name>
</gene>
<comment type="caution">
    <text evidence="1">The sequence shown here is derived from an EMBL/GenBank/DDBJ whole genome shotgun (WGS) entry which is preliminary data.</text>
</comment>
<proteinExistence type="predicted"/>
<dbReference type="RefSeq" id="WP_004068970.1">
    <property type="nucleotide sequence ID" value="NZ_CASCYM010000013.1"/>
</dbReference>
<organism evidence="1 2">
    <name type="scientific">Schaedlerella arabinosiphila</name>
    <dbReference type="NCBI Taxonomy" id="2044587"/>
    <lineage>
        <taxon>Bacteria</taxon>
        <taxon>Bacillati</taxon>
        <taxon>Bacillota</taxon>
        <taxon>Clostridia</taxon>
        <taxon>Lachnospirales</taxon>
        <taxon>Lachnospiraceae</taxon>
        <taxon>Schaedlerella</taxon>
    </lineage>
</organism>
<reference evidence="1 2" key="1">
    <citation type="submission" date="2019-07" db="EMBL/GenBank/DDBJ databases">
        <title>Draft genome sequences of 15 bacterial species constituting the stable defined intestinal microbiota of the GM15 gnotobiotic mouse model.</title>
        <authorList>
            <person name="Elie C."/>
            <person name="Mathieu A."/>
            <person name="Saliou A."/>
            <person name="Darnaud M."/>
            <person name="Leulier F."/>
            <person name="Tamellini A."/>
        </authorList>
    </citation>
    <scope>NUCLEOTIDE SEQUENCE [LARGE SCALE GENOMIC DNA]</scope>
    <source>
        <strain evidence="2">ASF 502</strain>
    </source>
</reference>
<dbReference type="EMBL" id="VIRB01000025">
    <property type="protein sequence ID" value="NDO67567.1"/>
    <property type="molecule type" value="Genomic_DNA"/>
</dbReference>
<accession>A0A9X5H3P7</accession>
<dbReference type="Proteomes" id="UP000474104">
    <property type="component" value="Unassembled WGS sequence"/>
</dbReference>
<name>A0A9X5H3P7_9FIRM</name>
<dbReference type="OrthoDB" id="1734503at2"/>
<evidence type="ECO:0000313" key="1">
    <source>
        <dbReference type="EMBL" id="NDO67567.1"/>
    </source>
</evidence>
<evidence type="ECO:0000313" key="2">
    <source>
        <dbReference type="Proteomes" id="UP000474104"/>
    </source>
</evidence>
<dbReference type="AlphaFoldDB" id="A0A9X5H3P7"/>
<sequence>MITLFNRREAYITYSMQEQSEIRSLLAQNGIDYSVKVINRKSPSPADAGSRARTGSFGENPGLMYEYIFYVHKDDIEKARRIVQSRGK</sequence>
<protein>
    <submittedName>
        <fullName evidence="1">DUF2007 domain-containing protein</fullName>
    </submittedName>
</protein>